<dbReference type="EMBL" id="LVVL01000018">
    <property type="protein sequence ID" value="OAN10285.1"/>
    <property type="molecule type" value="Genomic_DNA"/>
</dbReference>
<dbReference type="Proteomes" id="UP000078447">
    <property type="component" value="Unassembled WGS sequence"/>
</dbReference>
<feature type="transmembrane region" description="Helical" evidence="1">
    <location>
        <begin position="84"/>
        <end position="104"/>
    </location>
</feature>
<keyword evidence="1" id="KW-0812">Transmembrane</keyword>
<comment type="caution">
    <text evidence="2">The sequence shown here is derived from an EMBL/GenBank/DDBJ whole genome shotgun (WGS) entry which is preliminary data.</text>
</comment>
<evidence type="ECO:0000256" key="1">
    <source>
        <dbReference type="SAM" id="Phobius"/>
    </source>
</evidence>
<protein>
    <recommendedName>
        <fullName evidence="4">Integral membrane protein</fullName>
    </recommendedName>
</protein>
<keyword evidence="1" id="KW-0472">Membrane</keyword>
<proteinExistence type="predicted"/>
<name>A0ABX2V5C8_9BACL</name>
<gene>
    <name evidence="2" type="ORF">A3783_14930</name>
</gene>
<keyword evidence="3" id="KW-1185">Reference proteome</keyword>
<reference evidence="2 3" key="1">
    <citation type="submission" date="2016-03" db="EMBL/GenBank/DDBJ databases">
        <authorList>
            <person name="Cho S.-Y."/>
            <person name="Lim S."/>
            <person name="Kim H."/>
            <person name="Soh E.H."/>
            <person name="Moon J.S."/>
        </authorList>
    </citation>
    <scope>NUCLEOTIDE SEQUENCE [LARGE SCALE GENOMIC DNA]</scope>
    <source>
        <strain evidence="2 3">KCTC 3810</strain>
    </source>
</reference>
<sequence length="153" mass="18429">MRTARDERLHELTLAYMDKNTLGTKMIWSMLLFIGVGILTTLFDSSLMVLLIPATYFLFDYRYQVEKRRILESYIGEELATKQWRFWIIYQVILYTIFVVLMVATMDRPFWQMWLALMIILIPLYAICERVYKKIQLRDDPDFVSDQEVYKNV</sequence>
<keyword evidence="1" id="KW-1133">Transmembrane helix</keyword>
<evidence type="ECO:0000313" key="3">
    <source>
        <dbReference type="Proteomes" id="UP000078447"/>
    </source>
</evidence>
<dbReference type="RefSeq" id="WP_028105512.1">
    <property type="nucleotide sequence ID" value="NZ_LVVL01000018.1"/>
</dbReference>
<evidence type="ECO:0000313" key="2">
    <source>
        <dbReference type="EMBL" id="OAN10285.1"/>
    </source>
</evidence>
<accession>A0ABX2V5C8</accession>
<feature type="transmembrane region" description="Helical" evidence="1">
    <location>
        <begin position="110"/>
        <end position="128"/>
    </location>
</feature>
<evidence type="ECO:0008006" key="4">
    <source>
        <dbReference type="Google" id="ProtNLM"/>
    </source>
</evidence>
<feature type="transmembrane region" description="Helical" evidence="1">
    <location>
        <begin position="26"/>
        <end position="59"/>
    </location>
</feature>
<organism evidence="2 3">
    <name type="scientific">Exiguobacterium undae</name>
    <dbReference type="NCBI Taxonomy" id="169177"/>
    <lineage>
        <taxon>Bacteria</taxon>
        <taxon>Bacillati</taxon>
        <taxon>Bacillota</taxon>
        <taxon>Bacilli</taxon>
        <taxon>Bacillales</taxon>
        <taxon>Bacillales Family XII. Incertae Sedis</taxon>
        <taxon>Exiguobacterium</taxon>
    </lineage>
</organism>